<dbReference type="FunFam" id="1.10.340.70:FF:000001">
    <property type="entry name" value="Retrovirus-related Pol polyprotein from transposon gypsy-like Protein"/>
    <property type="match status" value="1"/>
</dbReference>
<reference evidence="3" key="2">
    <citation type="submission" date="2017-12" db="EMBL/GenBank/DDBJ databases">
        <title>Coralsnake Venomics: Analyses of Venom Gland Transcriptomes and Proteomes of Six Brazilian Taxa.</title>
        <authorList>
            <person name="Aird S.D."/>
            <person name="Jorge da Silva N."/>
            <person name="Qiu L."/>
            <person name="Villar-Briones A."/>
            <person name="Aparecida-Saddi V."/>
            <person name="Campos-Telles M.P."/>
            <person name="Grau M."/>
            <person name="Mikheyev A.S."/>
        </authorList>
    </citation>
    <scope>NUCLEOTIDE SEQUENCE</scope>
    <source>
        <tissue evidence="3">Venom_gland</tissue>
    </source>
</reference>
<sequence length="151" mass="17245">MADALSRLPQYQSTRDIIIQPLVENECCKTIELSNQLKDINLDMLRTAIAQDEWLKKNPSICSYKNGLAWQGSKLYVPDNCRSYVLSICHDAKQAGHFGFLKTLHLAKRQFWWPNMRSTVKTYVKLCRNCAISKPQIGKPMGLLQSVSEPT</sequence>
<proteinExistence type="predicted"/>
<dbReference type="InterPro" id="IPR052160">
    <property type="entry name" value="Gypsy_RT_Integrase-like"/>
</dbReference>
<feature type="domain" description="Integrase zinc-binding" evidence="2">
    <location>
        <begin position="77"/>
        <end position="136"/>
    </location>
</feature>
<protein>
    <recommendedName>
        <fullName evidence="1">Gypsy retrotransposon integrase-like protein 1</fullName>
    </recommendedName>
</protein>
<name>A0A2H6NE63_9SAUR</name>
<dbReference type="EMBL" id="IACI01087442">
    <property type="protein sequence ID" value="LAA30517.1"/>
    <property type="molecule type" value="Transcribed_RNA"/>
</dbReference>
<evidence type="ECO:0000313" key="3">
    <source>
        <dbReference type="EMBL" id="LAA30517.1"/>
    </source>
</evidence>
<dbReference type="Pfam" id="PF17921">
    <property type="entry name" value="Integrase_H2C2"/>
    <property type="match status" value="1"/>
</dbReference>
<reference evidence="3" key="1">
    <citation type="submission" date="2017-07" db="EMBL/GenBank/DDBJ databases">
        <authorList>
            <person name="Mikheyev A."/>
            <person name="Grau M."/>
        </authorList>
    </citation>
    <scope>NUCLEOTIDE SEQUENCE</scope>
    <source>
        <tissue evidence="3">Venom_gland</tissue>
    </source>
</reference>
<dbReference type="AlphaFoldDB" id="A0A2H6NE63"/>
<evidence type="ECO:0000256" key="1">
    <source>
        <dbReference type="ARBA" id="ARBA00039658"/>
    </source>
</evidence>
<accession>A0A2H6NE63</accession>
<dbReference type="PANTHER" id="PTHR47266">
    <property type="entry name" value="ENDONUCLEASE-RELATED"/>
    <property type="match status" value="1"/>
</dbReference>
<dbReference type="Gene3D" id="1.10.340.70">
    <property type="match status" value="1"/>
</dbReference>
<evidence type="ECO:0000259" key="2">
    <source>
        <dbReference type="Pfam" id="PF17921"/>
    </source>
</evidence>
<organism evidence="3">
    <name type="scientific">Micrurus carvalhoi</name>
    <dbReference type="NCBI Taxonomy" id="3147026"/>
    <lineage>
        <taxon>Eukaryota</taxon>
        <taxon>Metazoa</taxon>
        <taxon>Chordata</taxon>
        <taxon>Craniata</taxon>
        <taxon>Vertebrata</taxon>
        <taxon>Euteleostomi</taxon>
        <taxon>Lepidosauria</taxon>
        <taxon>Squamata</taxon>
        <taxon>Bifurcata</taxon>
        <taxon>Unidentata</taxon>
        <taxon>Episquamata</taxon>
        <taxon>Toxicofera</taxon>
        <taxon>Serpentes</taxon>
        <taxon>Colubroidea</taxon>
        <taxon>Elapidae</taxon>
        <taxon>Elapinae</taxon>
        <taxon>Micrurus</taxon>
    </lineage>
</organism>
<dbReference type="InterPro" id="IPR041588">
    <property type="entry name" value="Integrase_H2C2"/>
</dbReference>